<evidence type="ECO:0000313" key="2">
    <source>
        <dbReference type="Proteomes" id="UP000050535"/>
    </source>
</evidence>
<dbReference type="RefSeq" id="WP_275575429.1">
    <property type="nucleotide sequence ID" value="NZ_LGUC01000002.1"/>
</dbReference>
<accession>A0A0P7GL90</accession>
<dbReference type="Proteomes" id="UP000050535">
    <property type="component" value="Unassembled WGS sequence"/>
</dbReference>
<reference evidence="2" key="1">
    <citation type="submission" date="2013-11" db="EMBL/GenBank/DDBJ databases">
        <authorList>
            <person name="Hoang H.T."/>
            <person name="Killian M.L."/>
            <person name="Madson D.M."/>
            <person name="Arruda P.H.E."/>
            <person name="Sun D."/>
            <person name="Schwartz K.J."/>
            <person name="Yoon K."/>
        </authorList>
    </citation>
    <scope>NUCLEOTIDE SEQUENCE [LARGE SCALE GENOMIC DNA]</scope>
    <source>
        <strain evidence="2">CDK2</strain>
    </source>
</reference>
<gene>
    <name evidence="1" type="ORF">SY89_03520</name>
</gene>
<organism evidence="1 2">
    <name type="scientific">Halolamina pelagica</name>
    <dbReference type="NCBI Taxonomy" id="699431"/>
    <lineage>
        <taxon>Archaea</taxon>
        <taxon>Methanobacteriati</taxon>
        <taxon>Methanobacteriota</taxon>
        <taxon>Stenosarchaea group</taxon>
        <taxon>Halobacteria</taxon>
        <taxon>Halobacteriales</taxon>
        <taxon>Haloferacaceae</taxon>
    </lineage>
</organism>
<evidence type="ECO:0000313" key="1">
    <source>
        <dbReference type="EMBL" id="KPN29286.1"/>
    </source>
</evidence>
<dbReference type="EMBL" id="LGUC01000002">
    <property type="protein sequence ID" value="KPN29286.1"/>
    <property type="molecule type" value="Genomic_DNA"/>
</dbReference>
<dbReference type="AlphaFoldDB" id="A0A0P7GL90"/>
<comment type="caution">
    <text evidence="1">The sequence shown here is derived from an EMBL/GenBank/DDBJ whole genome shotgun (WGS) entry which is preliminary data.</text>
</comment>
<dbReference type="STRING" id="699431.SY89_03520"/>
<sequence length="41" mass="4790">MTALNWLANTEHRCPLTIELQRACKTPAVARELFEWFEAVE</sequence>
<keyword evidence="2" id="KW-1185">Reference proteome</keyword>
<protein>
    <submittedName>
        <fullName evidence="1">Uncharacterized protein</fullName>
    </submittedName>
</protein>
<proteinExistence type="predicted"/>
<name>A0A0P7GL90_9EURY</name>